<dbReference type="Proteomes" id="UP000594638">
    <property type="component" value="Unassembled WGS sequence"/>
</dbReference>
<sequence>MAASVFSDCSLDLSMSNFTLAASKCSSGEDRGKCCRHLNSLVANSVSPYATGTSNLSFTSNLSHVCLRTILETFQLYGITRNASVFCGFGTKIPVNYECRGRSTVNQMLQSPNFSDVTVNCKNLLGPTDNITLSSCRDATFAAVASCFFGVQGLNLPPGIEKQQFGCLAISSSTRESPAQLSSSPKRNDHDYHLTLVPIIGISVTALAVVILVLLIILIRKKSKELDSDTDNKTSTKSIPHAARKYQDGPPSMFRKFSYKDTKKATENFNTVIGQGGFGTVYKAKFHDGSGVAVKQMNIVFLVYEFMENGSLKDHLLTPVRTPLSWQTRIQIVIDVANALEYLHFYCNPPPCHRDIKSSNILLDDNFVAKVADFGLAHASKDGSVCFEPVNTDIRGTPGIQLWNCVVRRATQNNKNSVEWSQPFLTSESRITEFVDPNLGDAFEFDQLQTIVEIVRLCTQKEGKARPSIKKVLRFLYESPEVMHSAFVEAVEDEEYGETGGRGRTSRGDYLLCSGRLIQQLAREQ</sequence>
<dbReference type="Gene3D" id="1.10.510.10">
    <property type="entry name" value="Transferase(Phosphotransferase) domain 1"/>
    <property type="match status" value="2"/>
</dbReference>
<evidence type="ECO:0000256" key="5">
    <source>
        <dbReference type="SAM" id="Phobius"/>
    </source>
</evidence>
<accession>A0A8S0QG30</accession>
<dbReference type="PANTHER" id="PTHR47989">
    <property type="entry name" value="OS01G0750732 PROTEIN"/>
    <property type="match status" value="1"/>
</dbReference>
<evidence type="ECO:0000256" key="1">
    <source>
        <dbReference type="ARBA" id="ARBA00022527"/>
    </source>
</evidence>
<keyword evidence="5" id="KW-0472">Membrane</keyword>
<name>A0A8S0QG30_OLEEU</name>
<keyword evidence="7" id="KW-0675">Receptor</keyword>
<gene>
    <name evidence="7" type="ORF">OLEA9_A111755</name>
</gene>
<dbReference type="SMART" id="SM00220">
    <property type="entry name" value="S_TKc"/>
    <property type="match status" value="1"/>
</dbReference>
<keyword evidence="3 4" id="KW-0067">ATP-binding</keyword>
<dbReference type="Gramene" id="OE9A111755T1">
    <property type="protein sequence ID" value="OE9A111755C1"/>
    <property type="gene ID" value="OE9A111755"/>
</dbReference>
<dbReference type="Pfam" id="PF19160">
    <property type="entry name" value="SPARK"/>
    <property type="match status" value="1"/>
</dbReference>
<keyword evidence="2 4" id="KW-0547">Nucleotide-binding</keyword>
<dbReference type="Pfam" id="PF07714">
    <property type="entry name" value="PK_Tyr_Ser-Thr"/>
    <property type="match status" value="1"/>
</dbReference>
<dbReference type="Gene3D" id="3.30.200.20">
    <property type="entry name" value="Phosphorylase Kinase, domain 1"/>
    <property type="match status" value="1"/>
</dbReference>
<evidence type="ECO:0000259" key="6">
    <source>
        <dbReference type="PROSITE" id="PS50011"/>
    </source>
</evidence>
<dbReference type="PROSITE" id="PS00107">
    <property type="entry name" value="PROTEIN_KINASE_ATP"/>
    <property type="match status" value="1"/>
</dbReference>
<dbReference type="InterPro" id="IPR017441">
    <property type="entry name" value="Protein_kinase_ATP_BS"/>
</dbReference>
<evidence type="ECO:0000256" key="2">
    <source>
        <dbReference type="ARBA" id="ARBA00022741"/>
    </source>
</evidence>
<dbReference type="InterPro" id="IPR043891">
    <property type="entry name" value="SPARK"/>
</dbReference>
<feature type="transmembrane region" description="Helical" evidence="5">
    <location>
        <begin position="192"/>
        <end position="219"/>
    </location>
</feature>
<dbReference type="InterPro" id="IPR000719">
    <property type="entry name" value="Prot_kinase_dom"/>
</dbReference>
<keyword evidence="7" id="KW-0418">Kinase</keyword>
<feature type="binding site" evidence="4">
    <location>
        <position position="295"/>
    </location>
    <ligand>
        <name>ATP</name>
        <dbReference type="ChEBI" id="CHEBI:30616"/>
    </ligand>
</feature>
<dbReference type="GO" id="GO:0004674">
    <property type="term" value="F:protein serine/threonine kinase activity"/>
    <property type="evidence" value="ECO:0007669"/>
    <property type="project" value="UniProtKB-KW"/>
</dbReference>
<evidence type="ECO:0000313" key="8">
    <source>
        <dbReference type="Proteomes" id="UP000594638"/>
    </source>
</evidence>
<keyword evidence="7" id="KW-0808">Transferase</keyword>
<dbReference type="PROSITE" id="PS50011">
    <property type="entry name" value="PROTEIN_KINASE_DOM"/>
    <property type="match status" value="1"/>
</dbReference>
<organism evidence="7 8">
    <name type="scientific">Olea europaea subsp. europaea</name>
    <dbReference type="NCBI Taxonomy" id="158383"/>
    <lineage>
        <taxon>Eukaryota</taxon>
        <taxon>Viridiplantae</taxon>
        <taxon>Streptophyta</taxon>
        <taxon>Embryophyta</taxon>
        <taxon>Tracheophyta</taxon>
        <taxon>Spermatophyta</taxon>
        <taxon>Magnoliopsida</taxon>
        <taxon>eudicotyledons</taxon>
        <taxon>Gunneridae</taxon>
        <taxon>Pentapetalae</taxon>
        <taxon>asterids</taxon>
        <taxon>lamiids</taxon>
        <taxon>Lamiales</taxon>
        <taxon>Oleaceae</taxon>
        <taxon>Oleeae</taxon>
        <taxon>Olea</taxon>
    </lineage>
</organism>
<keyword evidence="5" id="KW-0812">Transmembrane</keyword>
<keyword evidence="1" id="KW-0723">Serine/threonine-protein kinase</keyword>
<dbReference type="EMBL" id="CACTIH010001823">
    <property type="protein sequence ID" value="CAA2964403.1"/>
    <property type="molecule type" value="Genomic_DNA"/>
</dbReference>
<dbReference type="PANTHER" id="PTHR47989:SF36">
    <property type="entry name" value="PROTEIN KINASE DOMAIN-CONTAINING PROTEIN"/>
    <property type="match status" value="1"/>
</dbReference>
<keyword evidence="5" id="KW-1133">Transmembrane helix</keyword>
<protein>
    <submittedName>
        <fullName evidence="7">Probable receptor kinase At1g49730</fullName>
    </submittedName>
</protein>
<dbReference type="AlphaFoldDB" id="A0A8S0QG30"/>
<keyword evidence="8" id="KW-1185">Reference proteome</keyword>
<proteinExistence type="predicted"/>
<dbReference type="InterPro" id="IPR011009">
    <property type="entry name" value="Kinase-like_dom_sf"/>
</dbReference>
<dbReference type="InterPro" id="IPR001245">
    <property type="entry name" value="Ser-Thr/Tyr_kinase_cat_dom"/>
</dbReference>
<evidence type="ECO:0000313" key="7">
    <source>
        <dbReference type="EMBL" id="CAA2964403.1"/>
    </source>
</evidence>
<dbReference type="GO" id="GO:0005524">
    <property type="term" value="F:ATP binding"/>
    <property type="evidence" value="ECO:0007669"/>
    <property type="project" value="UniProtKB-UniRule"/>
</dbReference>
<evidence type="ECO:0000256" key="4">
    <source>
        <dbReference type="PROSITE-ProRule" id="PRU10141"/>
    </source>
</evidence>
<comment type="caution">
    <text evidence="7">The sequence shown here is derived from an EMBL/GenBank/DDBJ whole genome shotgun (WGS) entry which is preliminary data.</text>
</comment>
<evidence type="ECO:0000256" key="3">
    <source>
        <dbReference type="ARBA" id="ARBA00022840"/>
    </source>
</evidence>
<dbReference type="SUPFAM" id="SSF56112">
    <property type="entry name" value="Protein kinase-like (PK-like)"/>
    <property type="match status" value="1"/>
</dbReference>
<feature type="domain" description="Protein kinase" evidence="6">
    <location>
        <begin position="194"/>
        <end position="525"/>
    </location>
</feature>
<dbReference type="OrthoDB" id="543156at2759"/>
<reference evidence="7 8" key="1">
    <citation type="submission" date="2019-12" db="EMBL/GenBank/DDBJ databases">
        <authorList>
            <person name="Alioto T."/>
            <person name="Alioto T."/>
            <person name="Gomez Garrido J."/>
        </authorList>
    </citation>
    <scope>NUCLEOTIDE SEQUENCE [LARGE SCALE GENOMIC DNA]</scope>
</reference>